<sequence length="56" mass="6384">MPARILRAQFDDGALRAVLDEHVASRTPFYALWPSGRHPTPKLRAFVDYMAAHLHL</sequence>
<evidence type="ECO:0000313" key="2">
    <source>
        <dbReference type="EMBL" id="VWB05111.1"/>
    </source>
</evidence>
<dbReference type="Proteomes" id="UP000494125">
    <property type="component" value="Unassembled WGS sequence"/>
</dbReference>
<dbReference type="SUPFAM" id="SSF53850">
    <property type="entry name" value="Periplasmic binding protein-like II"/>
    <property type="match status" value="1"/>
</dbReference>
<dbReference type="AlphaFoldDB" id="A0A6P2GM39"/>
<dbReference type="InterPro" id="IPR005119">
    <property type="entry name" value="LysR_subst-bd"/>
</dbReference>
<protein>
    <submittedName>
        <fullName evidence="2">LysR family transcriptional regulator</fullName>
    </submittedName>
</protein>
<evidence type="ECO:0000259" key="1">
    <source>
        <dbReference type="Pfam" id="PF03466"/>
    </source>
</evidence>
<accession>A0A6P2GM39</accession>
<dbReference type="Gene3D" id="3.40.190.290">
    <property type="match status" value="1"/>
</dbReference>
<proteinExistence type="predicted"/>
<dbReference type="Pfam" id="PF03466">
    <property type="entry name" value="LysR_substrate"/>
    <property type="match status" value="1"/>
</dbReference>
<name>A0A6P2GM39_9BURK</name>
<organism evidence="2 3">
    <name type="scientific">Burkholderia diffusa</name>
    <dbReference type="NCBI Taxonomy" id="488732"/>
    <lineage>
        <taxon>Bacteria</taxon>
        <taxon>Pseudomonadati</taxon>
        <taxon>Pseudomonadota</taxon>
        <taxon>Betaproteobacteria</taxon>
        <taxon>Burkholderiales</taxon>
        <taxon>Burkholderiaceae</taxon>
        <taxon>Burkholderia</taxon>
        <taxon>Burkholderia cepacia complex</taxon>
    </lineage>
</organism>
<feature type="domain" description="LysR substrate-binding" evidence="1">
    <location>
        <begin position="1"/>
        <end position="54"/>
    </location>
</feature>
<gene>
    <name evidence="2" type="ORF">BDI24065_00029</name>
</gene>
<reference evidence="2 3" key="1">
    <citation type="submission" date="2019-09" db="EMBL/GenBank/DDBJ databases">
        <authorList>
            <person name="Depoorter E."/>
        </authorList>
    </citation>
    <scope>NUCLEOTIDE SEQUENCE [LARGE SCALE GENOMIC DNA]</scope>
    <source>
        <strain evidence="2">LMG 24065</strain>
    </source>
</reference>
<keyword evidence="3" id="KW-1185">Reference proteome</keyword>
<evidence type="ECO:0000313" key="3">
    <source>
        <dbReference type="Proteomes" id="UP000494125"/>
    </source>
</evidence>
<dbReference type="EMBL" id="CABVPN010000001">
    <property type="protein sequence ID" value="VWB05111.1"/>
    <property type="molecule type" value="Genomic_DNA"/>
</dbReference>